<comment type="caution">
    <text evidence="2">The sequence shown here is derived from an EMBL/GenBank/DDBJ whole genome shotgun (WGS) entry which is preliminary data.</text>
</comment>
<reference evidence="4" key="2">
    <citation type="submission" date="2020-05" db="EMBL/GenBank/DDBJ databases">
        <title>Classification of alakaliphilic streptomycetes isolated from an alkaline soil next to Lonar Crater, India and a proposal for the recognition of Streptomyces alkaliterrae sp. nov.</title>
        <authorList>
            <person name="Golinska P."/>
        </authorList>
    </citation>
    <scope>NUCLEOTIDE SEQUENCE [LARGE SCALE GENOMIC DNA]</scope>
    <source>
        <strain evidence="4">OF8</strain>
    </source>
</reference>
<evidence type="ECO:0000313" key="2">
    <source>
        <dbReference type="EMBL" id="MQS02088.1"/>
    </source>
</evidence>
<dbReference type="RefSeq" id="WP_143647553.1">
    <property type="nucleotide sequence ID" value="NZ_JABJXA010000083.1"/>
</dbReference>
<dbReference type="Proteomes" id="UP000517765">
    <property type="component" value="Unassembled WGS sequence"/>
</dbReference>
<keyword evidence="3" id="KW-1185">Reference proteome</keyword>
<protein>
    <submittedName>
        <fullName evidence="2">Uncharacterized protein</fullName>
    </submittedName>
</protein>
<reference evidence="1" key="3">
    <citation type="journal article" name="Syst. Appl. Microbiol.">
        <title>Streptomyces alkaliterrae sp. nov., isolated from an alkaline soil, and emended descriptions of Streptomyces alkaliphilus, Streptomyces calidiresistens and Streptomyces durbertensis.</title>
        <authorList>
            <person name="Swiecimska M."/>
            <person name="Golinska P."/>
            <person name="Nouioui I."/>
            <person name="Wypij M."/>
            <person name="Rai M."/>
            <person name="Sangal V."/>
            <person name="Goodfellow M."/>
        </authorList>
    </citation>
    <scope>NUCLEOTIDE SEQUENCE</scope>
    <source>
        <strain evidence="1">OF8</strain>
    </source>
</reference>
<dbReference type="EMBL" id="VJYK02000071">
    <property type="protein sequence ID" value="MQS02088.1"/>
    <property type="molecule type" value="Genomic_DNA"/>
</dbReference>
<proteinExistence type="predicted"/>
<evidence type="ECO:0000313" key="3">
    <source>
        <dbReference type="Proteomes" id="UP000320857"/>
    </source>
</evidence>
<dbReference type="OrthoDB" id="5194826at2"/>
<dbReference type="EMBL" id="JABJXA010000083">
    <property type="protein sequence ID" value="MBB1260169.1"/>
    <property type="molecule type" value="Genomic_DNA"/>
</dbReference>
<evidence type="ECO:0000313" key="4">
    <source>
        <dbReference type="Proteomes" id="UP000517765"/>
    </source>
</evidence>
<organism evidence="2 3">
    <name type="scientific">Streptomyces alkaliterrae</name>
    <dbReference type="NCBI Taxonomy" id="2213162"/>
    <lineage>
        <taxon>Bacteria</taxon>
        <taxon>Bacillati</taxon>
        <taxon>Actinomycetota</taxon>
        <taxon>Actinomycetes</taxon>
        <taxon>Kitasatosporales</taxon>
        <taxon>Streptomycetaceae</taxon>
        <taxon>Streptomyces</taxon>
    </lineage>
</organism>
<accession>A0A5P0YPA9</accession>
<evidence type="ECO:0000313" key="1">
    <source>
        <dbReference type="EMBL" id="MBB1260169.1"/>
    </source>
</evidence>
<dbReference type="Proteomes" id="UP000320857">
    <property type="component" value="Unassembled WGS sequence"/>
</dbReference>
<reference evidence="2 3" key="1">
    <citation type="submission" date="2019-10" db="EMBL/GenBank/DDBJ databases">
        <title>Streptomyces sp. nov., a novel actinobacterium isolated from alkaline environment.</title>
        <authorList>
            <person name="Golinska P."/>
        </authorList>
    </citation>
    <scope>NUCLEOTIDE SEQUENCE [LARGE SCALE GENOMIC DNA]</scope>
    <source>
        <strain evidence="2 3">OF1</strain>
    </source>
</reference>
<gene>
    <name evidence="2" type="ORF">FNX44_009425</name>
    <name evidence="1" type="ORF">H3147_15195</name>
</gene>
<dbReference type="AlphaFoldDB" id="A0A5P0YPA9"/>
<name>A0A5P0YPA9_9ACTN</name>
<sequence length="109" mass="12151">MEIHERLALVYQRLRDLPPARTAEEALHQLDTTLTKVEDEHSGVPFNPNAGLASDGRMYFPREDFTTRHPDGSVTALTKGQVITAQPNGELTITSRRTGEVVYHRPGAK</sequence>